<dbReference type="GO" id="GO:0007165">
    <property type="term" value="P:signal transduction"/>
    <property type="evidence" value="ECO:0007669"/>
    <property type="project" value="TreeGrafter"/>
</dbReference>
<dbReference type="RefSeq" id="WP_157175619.1">
    <property type="nucleotide sequence ID" value="NZ_BMJP01000001.1"/>
</dbReference>
<accession>A0A7W9F1G9</accession>
<dbReference type="GO" id="GO:0046872">
    <property type="term" value="F:metal ion binding"/>
    <property type="evidence" value="ECO:0007669"/>
    <property type="project" value="UniProtKB-KW"/>
</dbReference>
<dbReference type="GO" id="GO:0006020">
    <property type="term" value="P:inositol metabolic process"/>
    <property type="evidence" value="ECO:0007669"/>
    <property type="project" value="TreeGrafter"/>
</dbReference>
<sequence>MHGLHTEVSGLMRRVATEIMMPRFRNLAAHEVNDKTPGDPVTIVDQESEALLTDALARLLPGARVVGEEAASLDPTVLDGIGNGTVWIIDPLDGTKNFSEGIHPFAIMIALTVDGEREAGWILDPTTDRMCHAARGLGSFVNDERVRTQPTTGPLPVAALALHYLDDERRQDLIERSRDALNLVAIPRCAGEQYPRLVLGQNDIALFERTWPWDHAPGGLFLEEAGGRIARPDGTPYRIGTPGVGAIAAATPELWDRAATVMFG</sequence>
<comment type="caution">
    <text evidence="6">The sequence shown here is derived from an EMBL/GenBank/DDBJ whole genome shotgun (WGS) entry which is preliminary data.</text>
</comment>
<dbReference type="OrthoDB" id="9785695at2"/>
<keyword evidence="2 5" id="KW-0479">Metal-binding</keyword>
<dbReference type="InterPro" id="IPR000760">
    <property type="entry name" value="Inositol_monophosphatase-like"/>
</dbReference>
<dbReference type="Gene3D" id="3.40.190.80">
    <property type="match status" value="1"/>
</dbReference>
<keyword evidence="7" id="KW-1185">Reference proteome</keyword>
<comment type="similarity">
    <text evidence="1">Belongs to the inositol monophosphatase superfamily.</text>
</comment>
<organism evidence="6 7">
    <name type="scientific">Sphingomonas prati</name>
    <dbReference type="NCBI Taxonomy" id="1843237"/>
    <lineage>
        <taxon>Bacteria</taxon>
        <taxon>Pseudomonadati</taxon>
        <taxon>Pseudomonadota</taxon>
        <taxon>Alphaproteobacteria</taxon>
        <taxon>Sphingomonadales</taxon>
        <taxon>Sphingomonadaceae</taxon>
        <taxon>Sphingomonas</taxon>
    </lineage>
</organism>
<feature type="binding site" evidence="5">
    <location>
        <position position="93"/>
    </location>
    <ligand>
        <name>Mg(2+)</name>
        <dbReference type="ChEBI" id="CHEBI:18420"/>
        <label>2</label>
    </ligand>
</feature>
<dbReference type="EMBL" id="JACIJR010000004">
    <property type="protein sequence ID" value="MBB5729482.1"/>
    <property type="molecule type" value="Genomic_DNA"/>
</dbReference>
<protein>
    <submittedName>
        <fullName evidence="6">Fructose-1,6-bisphosphatase/inositol monophosphatase family enzyme</fullName>
    </submittedName>
</protein>
<feature type="binding site" evidence="5">
    <location>
        <position position="68"/>
    </location>
    <ligand>
        <name>Mg(2+)</name>
        <dbReference type="ChEBI" id="CHEBI:18420"/>
        <label>1</label>
        <note>catalytic</note>
    </ligand>
</feature>
<dbReference type="Proteomes" id="UP000546701">
    <property type="component" value="Unassembled WGS sequence"/>
</dbReference>
<dbReference type="InterPro" id="IPR020583">
    <property type="entry name" value="Inositol_monoP_metal-BS"/>
</dbReference>
<evidence type="ECO:0000256" key="2">
    <source>
        <dbReference type="ARBA" id="ARBA00022723"/>
    </source>
</evidence>
<dbReference type="SUPFAM" id="SSF56655">
    <property type="entry name" value="Carbohydrate phosphatase"/>
    <property type="match status" value="1"/>
</dbReference>
<proteinExistence type="inferred from homology"/>
<dbReference type="AlphaFoldDB" id="A0A7W9F1G9"/>
<keyword evidence="4 5" id="KW-0460">Magnesium</keyword>
<feature type="binding site" evidence="5">
    <location>
        <position position="92"/>
    </location>
    <ligand>
        <name>Mg(2+)</name>
        <dbReference type="ChEBI" id="CHEBI:18420"/>
        <label>1</label>
        <note>catalytic</note>
    </ligand>
</feature>
<evidence type="ECO:0000256" key="4">
    <source>
        <dbReference type="ARBA" id="ARBA00022842"/>
    </source>
</evidence>
<comment type="cofactor">
    <cofactor evidence="5">
        <name>Mg(2+)</name>
        <dbReference type="ChEBI" id="CHEBI:18420"/>
    </cofactor>
</comment>
<evidence type="ECO:0000313" key="6">
    <source>
        <dbReference type="EMBL" id="MBB5729482.1"/>
    </source>
</evidence>
<gene>
    <name evidence="6" type="ORF">FHS99_001967</name>
</gene>
<reference evidence="6 7" key="1">
    <citation type="submission" date="2020-08" db="EMBL/GenBank/DDBJ databases">
        <title>Genomic Encyclopedia of Type Strains, Phase IV (KMG-IV): sequencing the most valuable type-strain genomes for metagenomic binning, comparative biology and taxonomic classification.</title>
        <authorList>
            <person name="Goeker M."/>
        </authorList>
    </citation>
    <scope>NUCLEOTIDE SEQUENCE [LARGE SCALE GENOMIC DNA]</scope>
    <source>
        <strain evidence="6 7">DSM 103336</strain>
    </source>
</reference>
<feature type="binding site" evidence="5">
    <location>
        <position position="90"/>
    </location>
    <ligand>
        <name>Mg(2+)</name>
        <dbReference type="ChEBI" id="CHEBI:18420"/>
        <label>2</label>
    </ligand>
</feature>
<evidence type="ECO:0000256" key="5">
    <source>
        <dbReference type="PIRSR" id="PIRSR600760-2"/>
    </source>
</evidence>
<evidence type="ECO:0000256" key="3">
    <source>
        <dbReference type="ARBA" id="ARBA00022801"/>
    </source>
</evidence>
<dbReference type="GO" id="GO:0008934">
    <property type="term" value="F:inositol monophosphate 1-phosphatase activity"/>
    <property type="evidence" value="ECO:0007669"/>
    <property type="project" value="TreeGrafter"/>
</dbReference>
<keyword evidence="3" id="KW-0378">Hydrolase</keyword>
<dbReference type="PANTHER" id="PTHR20854:SF4">
    <property type="entry name" value="INOSITOL-1-MONOPHOSPHATASE-RELATED"/>
    <property type="match status" value="1"/>
</dbReference>
<evidence type="ECO:0000313" key="7">
    <source>
        <dbReference type="Proteomes" id="UP000546701"/>
    </source>
</evidence>
<feature type="binding site" evidence="5">
    <location>
        <position position="214"/>
    </location>
    <ligand>
        <name>Mg(2+)</name>
        <dbReference type="ChEBI" id="CHEBI:18420"/>
        <label>1</label>
        <note>catalytic</note>
    </ligand>
</feature>
<dbReference type="PANTHER" id="PTHR20854">
    <property type="entry name" value="INOSITOL MONOPHOSPHATASE"/>
    <property type="match status" value="1"/>
</dbReference>
<dbReference type="PRINTS" id="PR00377">
    <property type="entry name" value="IMPHPHTASES"/>
</dbReference>
<evidence type="ECO:0000256" key="1">
    <source>
        <dbReference type="ARBA" id="ARBA00009759"/>
    </source>
</evidence>
<dbReference type="PROSITE" id="PS00629">
    <property type="entry name" value="IMP_1"/>
    <property type="match status" value="1"/>
</dbReference>
<dbReference type="Pfam" id="PF00459">
    <property type="entry name" value="Inositol_P"/>
    <property type="match status" value="1"/>
</dbReference>
<name>A0A7W9F1G9_9SPHN</name>
<dbReference type="Gene3D" id="3.30.540.10">
    <property type="entry name" value="Fructose-1,6-Bisphosphatase, subunit A, domain 1"/>
    <property type="match status" value="1"/>
</dbReference>